<organism evidence="2 3">
    <name type="scientific">Colletotrichum sojae</name>
    <dbReference type="NCBI Taxonomy" id="2175907"/>
    <lineage>
        <taxon>Eukaryota</taxon>
        <taxon>Fungi</taxon>
        <taxon>Dikarya</taxon>
        <taxon>Ascomycota</taxon>
        <taxon>Pezizomycotina</taxon>
        <taxon>Sordariomycetes</taxon>
        <taxon>Hypocreomycetidae</taxon>
        <taxon>Glomerellales</taxon>
        <taxon>Glomerellaceae</taxon>
        <taxon>Colletotrichum</taxon>
        <taxon>Colletotrichum orchidearum species complex</taxon>
    </lineage>
</organism>
<dbReference type="AlphaFoldDB" id="A0A8H6JJ48"/>
<evidence type="ECO:0000313" key="2">
    <source>
        <dbReference type="EMBL" id="KAF6813540.1"/>
    </source>
</evidence>
<keyword evidence="3" id="KW-1185">Reference proteome</keyword>
<proteinExistence type="predicted"/>
<feature type="region of interest" description="Disordered" evidence="1">
    <location>
        <begin position="132"/>
        <end position="186"/>
    </location>
</feature>
<sequence>MVSYIVRARATPPGVSDQSKDPGIRDVIELATVTGKKAKRAALGSIHTARPRPTGVRNAAASLDFFAGLFGLVSLSSPLSPGYPKTSRTLPSQANRFKAGCDQLRPCLMLMSAAVKGGRAEAGLAERLNSADPVVGSEARKPPPDEMWAPSTPCGAGYYSARRCAHSPRTEEDRETTADGREDLAK</sequence>
<comment type="caution">
    <text evidence="2">The sequence shown here is derived from an EMBL/GenBank/DDBJ whole genome shotgun (WGS) entry which is preliminary data.</text>
</comment>
<protein>
    <submittedName>
        <fullName evidence="2">Uncharacterized protein</fullName>
    </submittedName>
</protein>
<feature type="compositionally biased region" description="Basic and acidic residues" evidence="1">
    <location>
        <begin position="168"/>
        <end position="186"/>
    </location>
</feature>
<evidence type="ECO:0000313" key="3">
    <source>
        <dbReference type="Proteomes" id="UP000652219"/>
    </source>
</evidence>
<gene>
    <name evidence="2" type="ORF">CSOJ01_04562</name>
</gene>
<accession>A0A8H6JJ48</accession>
<evidence type="ECO:0000256" key="1">
    <source>
        <dbReference type="SAM" id="MobiDB-lite"/>
    </source>
</evidence>
<dbReference type="EMBL" id="WIGN01000052">
    <property type="protein sequence ID" value="KAF6813540.1"/>
    <property type="molecule type" value="Genomic_DNA"/>
</dbReference>
<dbReference type="Proteomes" id="UP000652219">
    <property type="component" value="Unassembled WGS sequence"/>
</dbReference>
<reference evidence="2 3" key="1">
    <citation type="journal article" date="2020" name="Phytopathology">
        <title>Genome Sequence Resources of Colletotrichum truncatum, C. plurivorum, C. musicola, and C. sojae: Four Species Pathogenic to Soybean (Glycine max).</title>
        <authorList>
            <person name="Rogerio F."/>
            <person name="Boufleur T.R."/>
            <person name="Ciampi-Guillardi M."/>
            <person name="Sukno S.A."/>
            <person name="Thon M.R."/>
            <person name="Massola Junior N.S."/>
            <person name="Baroncelli R."/>
        </authorList>
    </citation>
    <scope>NUCLEOTIDE SEQUENCE [LARGE SCALE GENOMIC DNA]</scope>
    <source>
        <strain evidence="2 3">LFN0009</strain>
    </source>
</reference>
<name>A0A8H6JJ48_9PEZI</name>